<dbReference type="EMBL" id="JAHDTB010000001">
    <property type="protein sequence ID" value="MBW8286266.1"/>
    <property type="molecule type" value="Genomic_DNA"/>
</dbReference>
<dbReference type="InterPro" id="IPR016166">
    <property type="entry name" value="FAD-bd_PCMH"/>
</dbReference>
<keyword evidence="2" id="KW-0285">Flavoprotein</keyword>
<dbReference type="GeneID" id="89683498"/>
<dbReference type="SUPFAM" id="SSF56176">
    <property type="entry name" value="FAD-binding/transporter-associated domain-like"/>
    <property type="match status" value="1"/>
</dbReference>
<accession>A0ABS7F853</accession>
<dbReference type="InterPro" id="IPR016167">
    <property type="entry name" value="FAD-bd_PCMH_sub1"/>
</dbReference>
<dbReference type="Gene3D" id="3.40.462.10">
    <property type="entry name" value="FAD-linked oxidases, C-terminal domain"/>
    <property type="match status" value="1"/>
</dbReference>
<dbReference type="InterPro" id="IPR006094">
    <property type="entry name" value="Oxid_FAD_bind_N"/>
</dbReference>
<evidence type="ECO:0000313" key="5">
    <source>
        <dbReference type="EMBL" id="MBW8286266.1"/>
    </source>
</evidence>
<comment type="similarity">
    <text evidence="1">Belongs to the FAD-binding oxidoreductase/transferase type 4 family.</text>
</comment>
<evidence type="ECO:0000313" key="6">
    <source>
        <dbReference type="Proteomes" id="UP000711178"/>
    </source>
</evidence>
<dbReference type="Pfam" id="PF01565">
    <property type="entry name" value="FAD_binding_4"/>
    <property type="match status" value="1"/>
</dbReference>
<gene>
    <name evidence="5" type="ORF">KIF53_01270</name>
</gene>
<reference evidence="5 6" key="1">
    <citation type="submission" date="2021-05" db="EMBL/GenBank/DDBJ databases">
        <title>Draft Whole Genome Sequencing Of Biosensor Chromobacterium violaceum Strain CV026 Reveals A Regulatory RNA In Chromobacterium violaceum Phenotype Regulatory Network.</title>
        <authorList>
            <person name="Hong K.W."/>
            <person name="Chan K.G."/>
            <person name="Chang C.-Y."/>
        </authorList>
    </citation>
    <scope>NUCLEOTIDE SEQUENCE [LARGE SCALE GENOMIC DNA]</scope>
    <source>
        <strain evidence="5 6">ATCC 31532</strain>
    </source>
</reference>
<feature type="domain" description="FAD-binding PCMH-type" evidence="4">
    <location>
        <begin position="28"/>
        <end position="212"/>
    </location>
</feature>
<evidence type="ECO:0000259" key="4">
    <source>
        <dbReference type="PROSITE" id="PS51387"/>
    </source>
</evidence>
<keyword evidence="3" id="KW-0274">FAD</keyword>
<sequence length="474" mass="51143">MAGGQPFKTWLAGLVAQVAGDDNVGMYRPRSRKGVIRPNSVEQVRDVLRLASQSEESVALHALSTGRNWGLGSREAAQDASLALDLSGLKQVRALDLDAGWAVVEPGVTQGQLAALLAGSPRMINVTASSAHSSVLGNGVDRGVGLRRQRVEDLVGLEVVLPDGEVMRVGWWPDAERPSPVYPYGLGPSPLQLFFQSNLGVVTAAVVRLMPRPEALRVVRLSFARERLAEAIDVLQRWSAQGMVRGVLKVYDATAGALYGGGIGEYLTHVCVDGTAAVVEAMTTVILDEANRSGLFLHVSHSDQRDPRLSGNVVAEMVASAYAGDPSRNDTLLQATLGQDAENIDAAGRGWLFFLPLIPFHGEAIDRAQRLLAQVYDETGVHCGATINALNSDVIDYVVAIKFERNADEARRAHQALDRLYQLFSAAGFIPYRLDVDHQDWIDGLSPDQAARDFVRGIKGMLDPRAVIAPGRYA</sequence>
<evidence type="ECO:0000256" key="3">
    <source>
        <dbReference type="ARBA" id="ARBA00022827"/>
    </source>
</evidence>
<dbReference type="Gene3D" id="3.30.43.10">
    <property type="entry name" value="Uridine Diphospho-n-acetylenolpyruvylglucosamine Reductase, domain 2"/>
    <property type="match status" value="1"/>
</dbReference>
<dbReference type="Gene3D" id="3.30.465.10">
    <property type="match status" value="1"/>
</dbReference>
<dbReference type="RefSeq" id="WP_080770163.1">
    <property type="nucleotide sequence ID" value="NZ_CP142381.1"/>
</dbReference>
<comment type="caution">
    <text evidence="5">The sequence shown here is derived from an EMBL/GenBank/DDBJ whole genome shotgun (WGS) entry which is preliminary data.</text>
</comment>
<dbReference type="PANTHER" id="PTHR11748">
    <property type="entry name" value="D-LACTATE DEHYDROGENASE"/>
    <property type="match status" value="1"/>
</dbReference>
<proteinExistence type="inferred from homology"/>
<dbReference type="PANTHER" id="PTHR11748:SF111">
    <property type="entry name" value="D-LACTATE DEHYDROGENASE, MITOCHONDRIAL-RELATED"/>
    <property type="match status" value="1"/>
</dbReference>
<organism evidence="5 6">
    <name type="scientific">Chromobacterium subtsugae</name>
    <dbReference type="NCBI Taxonomy" id="251747"/>
    <lineage>
        <taxon>Bacteria</taxon>
        <taxon>Pseudomonadati</taxon>
        <taxon>Pseudomonadota</taxon>
        <taxon>Betaproteobacteria</taxon>
        <taxon>Neisseriales</taxon>
        <taxon>Chromobacteriaceae</taxon>
        <taxon>Chromobacterium</taxon>
    </lineage>
</organism>
<dbReference type="InterPro" id="IPR016164">
    <property type="entry name" value="FAD-linked_Oxase-like_C"/>
</dbReference>
<evidence type="ECO:0000256" key="2">
    <source>
        <dbReference type="ARBA" id="ARBA00022630"/>
    </source>
</evidence>
<name>A0ABS7F853_9NEIS</name>
<dbReference type="InterPro" id="IPR016169">
    <property type="entry name" value="FAD-bd_PCMH_sub2"/>
</dbReference>
<dbReference type="PROSITE" id="PS51387">
    <property type="entry name" value="FAD_PCMH"/>
    <property type="match status" value="1"/>
</dbReference>
<dbReference type="SUPFAM" id="SSF55103">
    <property type="entry name" value="FAD-linked oxidases, C-terminal domain"/>
    <property type="match status" value="1"/>
</dbReference>
<dbReference type="InterPro" id="IPR036318">
    <property type="entry name" value="FAD-bd_PCMH-like_sf"/>
</dbReference>
<dbReference type="InterPro" id="IPR016170">
    <property type="entry name" value="Cytok_DH_C_sf"/>
</dbReference>
<dbReference type="Proteomes" id="UP000711178">
    <property type="component" value="Unassembled WGS sequence"/>
</dbReference>
<evidence type="ECO:0000256" key="1">
    <source>
        <dbReference type="ARBA" id="ARBA00008000"/>
    </source>
</evidence>
<keyword evidence="6" id="KW-1185">Reference proteome</keyword>
<protein>
    <submittedName>
        <fullName evidence="5">FAD-binding oxidoreductase</fullName>
    </submittedName>
</protein>